<dbReference type="AlphaFoldDB" id="A0A179H4Y5"/>
<gene>
    <name evidence="2" type="ORF">VFPFJ_07635</name>
</gene>
<evidence type="ECO:0000313" key="2">
    <source>
        <dbReference type="EMBL" id="OAQ85246.1"/>
    </source>
</evidence>
<protein>
    <submittedName>
        <fullName evidence="2">Uncharacterized protein</fullName>
    </submittedName>
</protein>
<sequence length="144" mass="15570">MGATGRLQKTGTLHRHPSKVLRHSAARLAGHGRSAYLLANQAYDRARCQIRVDDSAGPGQYPVPGHGRRATEPSSLRHHAHDLSAALSEWEPKGNLVLDYGARPLAQSQRAAQPTSFGGEAAWRLAEMPGVWQSTCQGGRKGEM</sequence>
<evidence type="ECO:0000256" key="1">
    <source>
        <dbReference type="SAM" id="MobiDB-lite"/>
    </source>
</evidence>
<dbReference type="Proteomes" id="UP000078340">
    <property type="component" value="Unassembled WGS sequence"/>
</dbReference>
<proteinExistence type="predicted"/>
<evidence type="ECO:0000313" key="3">
    <source>
        <dbReference type="Proteomes" id="UP000078340"/>
    </source>
</evidence>
<name>A0A179H4Y5_PURLI</name>
<reference evidence="2 3" key="1">
    <citation type="submission" date="2016-02" db="EMBL/GenBank/DDBJ databases">
        <title>Biosynthesis of antibiotic leucinostatins and their inhibition on Phytophthora in bio-control Purpureocillium lilacinum.</title>
        <authorList>
            <person name="Wang G."/>
            <person name="Liu Z."/>
            <person name="Lin R."/>
            <person name="Li E."/>
            <person name="Mao Z."/>
            <person name="Ling J."/>
            <person name="Yin W."/>
            <person name="Xie B."/>
        </authorList>
    </citation>
    <scope>NUCLEOTIDE SEQUENCE [LARGE SCALE GENOMIC DNA]</scope>
    <source>
        <strain evidence="2">PLFJ-1</strain>
    </source>
</reference>
<accession>A0A179H4Y5</accession>
<dbReference type="EMBL" id="LSBI01000007">
    <property type="protein sequence ID" value="OAQ85246.1"/>
    <property type="molecule type" value="Genomic_DNA"/>
</dbReference>
<comment type="caution">
    <text evidence="2">The sequence shown here is derived from an EMBL/GenBank/DDBJ whole genome shotgun (WGS) entry which is preliminary data.</text>
</comment>
<feature type="region of interest" description="Disordered" evidence="1">
    <location>
        <begin position="54"/>
        <end position="79"/>
    </location>
</feature>
<organism evidence="2 3">
    <name type="scientific">Purpureocillium lilacinum</name>
    <name type="common">Paecilomyces lilacinus</name>
    <dbReference type="NCBI Taxonomy" id="33203"/>
    <lineage>
        <taxon>Eukaryota</taxon>
        <taxon>Fungi</taxon>
        <taxon>Dikarya</taxon>
        <taxon>Ascomycota</taxon>
        <taxon>Pezizomycotina</taxon>
        <taxon>Sordariomycetes</taxon>
        <taxon>Hypocreomycetidae</taxon>
        <taxon>Hypocreales</taxon>
        <taxon>Ophiocordycipitaceae</taxon>
        <taxon>Purpureocillium</taxon>
    </lineage>
</organism>